<organism evidence="1">
    <name type="scientific">Podoviridae sp. ctFkM10</name>
    <dbReference type="NCBI Taxonomy" id="2826548"/>
    <lineage>
        <taxon>Viruses</taxon>
        <taxon>Duplodnaviria</taxon>
        <taxon>Heunggongvirae</taxon>
        <taxon>Uroviricota</taxon>
        <taxon>Caudoviricetes</taxon>
    </lineage>
</organism>
<protein>
    <submittedName>
        <fullName evidence="1">Uncharacterized protein</fullName>
    </submittedName>
</protein>
<accession>A0A8S5NDW3</accession>
<dbReference type="EMBL" id="BK015145">
    <property type="protein sequence ID" value="DAD92817.1"/>
    <property type="molecule type" value="Genomic_DNA"/>
</dbReference>
<reference evidence="1" key="1">
    <citation type="journal article" date="2021" name="Proc. Natl. Acad. Sci. U.S.A.">
        <title>A Catalog of Tens of Thousands of Viruses from Human Metagenomes Reveals Hidden Associations with Chronic Diseases.</title>
        <authorList>
            <person name="Tisza M.J."/>
            <person name="Buck C.B."/>
        </authorList>
    </citation>
    <scope>NUCLEOTIDE SEQUENCE</scope>
    <source>
        <strain evidence="1">CtFkM10</strain>
    </source>
</reference>
<evidence type="ECO:0000313" key="1">
    <source>
        <dbReference type="EMBL" id="DAD92817.1"/>
    </source>
</evidence>
<sequence>MSTQTPNLNLDLREGTDIFNPLSTNANFETLDSVITEIRKKGGVPTYTTTASANLLKLSENPVPNETLFKFVAAGDANTWSYQETVNNIVALDGKQKTVKGGEMYVAWVNAANAMVVVAWPDVVDAQTFDGKGPAEWASKAQLDAVNQTAANATQTAQAAATVANNANTKVDKVIADTEWTKVWSGTAGSYADGTVLQLTSPINLSKGSLKVEYSTSSAAPEKREIIFDWDTNVQGYGFSFGEFINGYLIMYAIRTIEMTSENTITINKAYVWDNDDREGTEDPARMLPRAIYFKAR</sequence>
<proteinExistence type="predicted"/>
<name>A0A8S5NDW3_9CAUD</name>